<evidence type="ECO:0000256" key="2">
    <source>
        <dbReference type="ARBA" id="ARBA00009172"/>
    </source>
</evidence>
<dbReference type="SUPFAM" id="SSF103473">
    <property type="entry name" value="MFS general substrate transporter"/>
    <property type="match status" value="1"/>
</dbReference>
<feature type="chain" id="PRO_5001538393" description="Major facilitator superfamily (MFS) profile domain-containing protein" evidence="7">
    <location>
        <begin position="31"/>
        <end position="468"/>
    </location>
</feature>
<dbReference type="GeneID" id="20077216"/>
<gene>
    <name evidence="8" type="ORF">H310_00166</name>
</gene>
<dbReference type="Pfam" id="PF05978">
    <property type="entry name" value="UNC-93"/>
    <property type="match status" value="1"/>
</dbReference>
<dbReference type="Gene3D" id="1.20.1250.20">
    <property type="entry name" value="MFS general substrate transporter like domains"/>
    <property type="match status" value="2"/>
</dbReference>
<keyword evidence="5 6" id="KW-0472">Membrane</keyword>
<feature type="transmembrane region" description="Helical" evidence="6">
    <location>
        <begin position="137"/>
        <end position="158"/>
    </location>
</feature>
<organism evidence="8">
    <name type="scientific">Aphanomyces invadans</name>
    <dbReference type="NCBI Taxonomy" id="157072"/>
    <lineage>
        <taxon>Eukaryota</taxon>
        <taxon>Sar</taxon>
        <taxon>Stramenopiles</taxon>
        <taxon>Oomycota</taxon>
        <taxon>Saprolegniomycetes</taxon>
        <taxon>Saprolegniales</taxon>
        <taxon>Verrucalvaceae</taxon>
        <taxon>Aphanomyces</taxon>
    </lineage>
</organism>
<name>A0A024UUK1_9STRA</name>
<dbReference type="VEuPathDB" id="FungiDB:H310_00166"/>
<dbReference type="PANTHER" id="PTHR19444:SF13">
    <property type="entry name" value="PROTEIN UNC-93 HOMOLOG A"/>
    <property type="match status" value="1"/>
</dbReference>
<comment type="subcellular location">
    <subcellularLocation>
        <location evidence="1">Membrane</location>
        <topology evidence="1">Multi-pass membrane protein</topology>
    </subcellularLocation>
</comment>
<evidence type="ECO:0000256" key="7">
    <source>
        <dbReference type="SAM" id="SignalP"/>
    </source>
</evidence>
<dbReference type="InterPro" id="IPR051951">
    <property type="entry name" value="UNC-93_regulatory"/>
</dbReference>
<feature type="transmembrane region" description="Helical" evidence="6">
    <location>
        <begin position="276"/>
        <end position="293"/>
    </location>
</feature>
<keyword evidence="3 6" id="KW-0812">Transmembrane</keyword>
<protein>
    <recommendedName>
        <fullName evidence="9">Major facilitator superfamily (MFS) profile domain-containing protein</fullName>
    </recommendedName>
</protein>
<dbReference type="RefSeq" id="XP_008861046.1">
    <property type="nucleotide sequence ID" value="XM_008862824.1"/>
</dbReference>
<feature type="transmembrane region" description="Helical" evidence="6">
    <location>
        <begin position="305"/>
        <end position="327"/>
    </location>
</feature>
<evidence type="ECO:0000256" key="1">
    <source>
        <dbReference type="ARBA" id="ARBA00004141"/>
    </source>
</evidence>
<feature type="signal peptide" evidence="7">
    <location>
        <begin position="1"/>
        <end position="30"/>
    </location>
</feature>
<evidence type="ECO:0000256" key="3">
    <source>
        <dbReference type="ARBA" id="ARBA00022692"/>
    </source>
</evidence>
<feature type="transmembrane region" description="Helical" evidence="6">
    <location>
        <begin position="111"/>
        <end position="131"/>
    </location>
</feature>
<evidence type="ECO:0008006" key="9">
    <source>
        <dbReference type="Google" id="ProtNLM"/>
    </source>
</evidence>
<evidence type="ECO:0000256" key="6">
    <source>
        <dbReference type="SAM" id="Phobius"/>
    </source>
</evidence>
<dbReference type="InterPro" id="IPR036259">
    <property type="entry name" value="MFS_trans_sf"/>
</dbReference>
<feature type="transmembrane region" description="Helical" evidence="6">
    <location>
        <begin position="428"/>
        <end position="449"/>
    </location>
</feature>
<keyword evidence="4 6" id="KW-1133">Transmembrane helix</keyword>
<comment type="similarity">
    <text evidence="2">Belongs to the unc-93 family.</text>
</comment>
<dbReference type="EMBL" id="KI913952">
    <property type="protein sequence ID" value="ETW09635.1"/>
    <property type="molecule type" value="Genomic_DNA"/>
</dbReference>
<evidence type="ECO:0000313" key="8">
    <source>
        <dbReference type="EMBL" id="ETW09635.1"/>
    </source>
</evidence>
<evidence type="ECO:0000256" key="4">
    <source>
        <dbReference type="ARBA" id="ARBA00022989"/>
    </source>
</evidence>
<accession>A0A024UUK1</accession>
<sequence length="468" mass="50408">MHNSRECTRAAVVLSLAFLLVFTSYGGIESLQTSIIPGECRGCLQGAGICQAGDVCQDKVKFTCDDACAPPFTECESSLGNTILGVVYLAFTLSAFVGPVIPNYLGMKRSLFVASFFYALFAFANLVVAWTPNDQDLHRGIMLSAAVLLGLSASVLWISQASYLTDLSVVYATIKGEPVISSMGHFNGLFYGIFNMSGITGNLISSLVLDWLQWPKTTLFLIYTCLGLSGTALFMLLPTLPKKHATHPDEGASLNGVRPPVFSAAKLWTLAKDSRVLILLPMFLFGGVQRGFAMGEFTSSFIRESLGSASIGYVMTVYGAVTVLGSYGFGKLTDRFGPLLGLSIGYASIFAAYLMCYTFQVVKCDSQWFLVLSIATLLSVGDSASTTLSNVVVGQEFSTDAVNAFSLTKAYQSGATAASFFCFNYMSFRARVALLMGMVVAAASTFLVYSRKFRRVTNEVYVPLNNSA</sequence>
<reference evidence="8" key="1">
    <citation type="submission" date="2013-12" db="EMBL/GenBank/DDBJ databases">
        <title>The Genome Sequence of Aphanomyces invadans NJM9701.</title>
        <authorList>
            <consortium name="The Broad Institute Genomics Platform"/>
            <person name="Russ C."/>
            <person name="Tyler B."/>
            <person name="van West P."/>
            <person name="Dieguez-Uribeondo J."/>
            <person name="Young S.K."/>
            <person name="Zeng Q."/>
            <person name="Gargeya S."/>
            <person name="Fitzgerald M."/>
            <person name="Abouelleil A."/>
            <person name="Alvarado L."/>
            <person name="Chapman S.B."/>
            <person name="Gainer-Dewar J."/>
            <person name="Goldberg J."/>
            <person name="Griggs A."/>
            <person name="Gujja S."/>
            <person name="Hansen M."/>
            <person name="Howarth C."/>
            <person name="Imamovic A."/>
            <person name="Ireland A."/>
            <person name="Larimer J."/>
            <person name="McCowan C."/>
            <person name="Murphy C."/>
            <person name="Pearson M."/>
            <person name="Poon T.W."/>
            <person name="Priest M."/>
            <person name="Roberts A."/>
            <person name="Saif S."/>
            <person name="Shea T."/>
            <person name="Sykes S."/>
            <person name="Wortman J."/>
            <person name="Nusbaum C."/>
            <person name="Birren B."/>
        </authorList>
    </citation>
    <scope>NUCLEOTIDE SEQUENCE [LARGE SCALE GENOMIC DNA]</scope>
    <source>
        <strain evidence="8">NJM9701</strain>
    </source>
</reference>
<dbReference type="OrthoDB" id="196103at2759"/>
<dbReference type="eggNOG" id="KOG3097">
    <property type="taxonomic scope" value="Eukaryota"/>
</dbReference>
<dbReference type="GO" id="GO:0016020">
    <property type="term" value="C:membrane"/>
    <property type="evidence" value="ECO:0007669"/>
    <property type="project" value="UniProtKB-SubCell"/>
</dbReference>
<feature type="transmembrane region" description="Helical" evidence="6">
    <location>
        <begin position="189"/>
        <end position="212"/>
    </location>
</feature>
<feature type="transmembrane region" description="Helical" evidence="6">
    <location>
        <begin position="339"/>
        <end position="362"/>
    </location>
</feature>
<feature type="transmembrane region" description="Helical" evidence="6">
    <location>
        <begin position="218"/>
        <end position="237"/>
    </location>
</feature>
<dbReference type="AlphaFoldDB" id="A0A024UUK1"/>
<dbReference type="STRING" id="157072.A0A024UUK1"/>
<dbReference type="InterPro" id="IPR010291">
    <property type="entry name" value="Ion_channel_UNC-93"/>
</dbReference>
<keyword evidence="7" id="KW-0732">Signal</keyword>
<feature type="transmembrane region" description="Helical" evidence="6">
    <location>
        <begin position="83"/>
        <end position="104"/>
    </location>
</feature>
<evidence type="ECO:0000256" key="5">
    <source>
        <dbReference type="ARBA" id="ARBA00023136"/>
    </source>
</evidence>
<dbReference type="PANTHER" id="PTHR19444">
    <property type="entry name" value="UNC-93 RELATED"/>
    <property type="match status" value="1"/>
</dbReference>
<proteinExistence type="inferred from homology"/>